<evidence type="ECO:0000256" key="2">
    <source>
        <dbReference type="ARBA" id="ARBA00023002"/>
    </source>
</evidence>
<keyword evidence="4" id="KW-1185">Reference proteome</keyword>
<name>A0A1D8IPC7_9GAMM</name>
<sequence length="266" mass="28001">MIGIDLKNRCAMVTGGSGGLGRSISGVLADAGARVVVHYLNDAQGHNASAAGDVVDNIKTRGGEAMAFAADISDPAAVEILFRQIDEGFGGLDILINNAGIDGTHALVGRDDPHTWEKVLAVDLMGPYYCARAAIPHMEKSGHGIIINITSVHEFIPWEGYSAYTSAKAGLSMFTKTLAQETADKGIRVVSIAPGAIQTPINEAVWSDPKSLKDLDQKISMGRLGKPEEVAYAVAFIASDLASYITGTTLTVDGGMLIYPDFRHGG</sequence>
<accession>A0A1D8IPC7</accession>
<dbReference type="PRINTS" id="PR00081">
    <property type="entry name" value="GDHRDH"/>
</dbReference>
<dbReference type="Proteomes" id="UP000095401">
    <property type="component" value="Chromosome"/>
</dbReference>
<dbReference type="Pfam" id="PF13561">
    <property type="entry name" value="adh_short_C2"/>
    <property type="match status" value="1"/>
</dbReference>
<gene>
    <name evidence="3" type="ORF">BI364_10445</name>
</gene>
<dbReference type="FunFam" id="3.40.50.720:FF:000084">
    <property type="entry name" value="Short-chain dehydrogenase reductase"/>
    <property type="match status" value="1"/>
</dbReference>
<evidence type="ECO:0000256" key="1">
    <source>
        <dbReference type="ARBA" id="ARBA00006484"/>
    </source>
</evidence>
<dbReference type="InterPro" id="IPR020904">
    <property type="entry name" value="Sc_DH/Rdtase_CS"/>
</dbReference>
<dbReference type="GO" id="GO:0016491">
    <property type="term" value="F:oxidoreductase activity"/>
    <property type="evidence" value="ECO:0007669"/>
    <property type="project" value="UniProtKB-KW"/>
</dbReference>
<dbReference type="KEGG" id="aprs:BI364_10445"/>
<evidence type="ECO:0000313" key="3">
    <source>
        <dbReference type="EMBL" id="AOU98326.1"/>
    </source>
</evidence>
<dbReference type="Gene3D" id="3.40.50.720">
    <property type="entry name" value="NAD(P)-binding Rossmann-like Domain"/>
    <property type="match status" value="1"/>
</dbReference>
<dbReference type="EMBL" id="CP017415">
    <property type="protein sequence ID" value="AOU98326.1"/>
    <property type="molecule type" value="Genomic_DNA"/>
</dbReference>
<dbReference type="SUPFAM" id="SSF51735">
    <property type="entry name" value="NAD(P)-binding Rossmann-fold domains"/>
    <property type="match status" value="1"/>
</dbReference>
<keyword evidence="2" id="KW-0560">Oxidoreductase</keyword>
<dbReference type="NCBIfam" id="NF005559">
    <property type="entry name" value="PRK07231.1"/>
    <property type="match status" value="1"/>
</dbReference>
<dbReference type="PRINTS" id="PR00080">
    <property type="entry name" value="SDRFAMILY"/>
</dbReference>
<proteinExistence type="inferred from homology"/>
<dbReference type="AlphaFoldDB" id="A0A1D8IPC7"/>
<reference evidence="4" key="1">
    <citation type="submission" date="2016-09" db="EMBL/GenBank/DDBJ databases">
        <title>Acidihalobacter prosperus F5.</title>
        <authorList>
            <person name="Khaleque H.N."/>
            <person name="Ramsay J.P."/>
            <person name="Kaksonen A.H."/>
            <person name="Boxall N.J."/>
            <person name="Watkin E.L.J."/>
        </authorList>
    </citation>
    <scope>NUCLEOTIDE SEQUENCE [LARGE SCALE GENOMIC DNA]</scope>
    <source>
        <strain evidence="4">F5</strain>
    </source>
</reference>
<dbReference type="InterPro" id="IPR002347">
    <property type="entry name" value="SDR_fam"/>
</dbReference>
<dbReference type="InterPro" id="IPR036291">
    <property type="entry name" value="NAD(P)-bd_dom_sf"/>
</dbReference>
<dbReference type="PROSITE" id="PS00061">
    <property type="entry name" value="ADH_SHORT"/>
    <property type="match status" value="1"/>
</dbReference>
<dbReference type="PANTHER" id="PTHR43639">
    <property type="entry name" value="OXIDOREDUCTASE, SHORT-CHAIN DEHYDROGENASE/REDUCTASE FAMILY (AFU_ORTHOLOGUE AFUA_5G02870)"/>
    <property type="match status" value="1"/>
</dbReference>
<dbReference type="RefSeq" id="WP_070078688.1">
    <property type="nucleotide sequence ID" value="NZ_CP017415.1"/>
</dbReference>
<protein>
    <submittedName>
        <fullName evidence="3">Glucose dehydrogenase</fullName>
    </submittedName>
</protein>
<dbReference type="PANTHER" id="PTHR43639:SF1">
    <property type="entry name" value="SHORT-CHAIN DEHYDROGENASE_REDUCTASE FAMILY PROTEIN"/>
    <property type="match status" value="1"/>
</dbReference>
<evidence type="ECO:0000313" key="4">
    <source>
        <dbReference type="Proteomes" id="UP000095401"/>
    </source>
</evidence>
<organism evidence="3 4">
    <name type="scientific">Acidihalobacter yilgarnensis</name>
    <dbReference type="NCBI Taxonomy" id="2819280"/>
    <lineage>
        <taxon>Bacteria</taxon>
        <taxon>Pseudomonadati</taxon>
        <taxon>Pseudomonadota</taxon>
        <taxon>Gammaproteobacteria</taxon>
        <taxon>Chromatiales</taxon>
        <taxon>Ectothiorhodospiraceae</taxon>
        <taxon>Acidihalobacter</taxon>
    </lineage>
</organism>
<comment type="similarity">
    <text evidence="1">Belongs to the short-chain dehydrogenases/reductases (SDR) family.</text>
</comment>